<dbReference type="AlphaFoldDB" id="G4TI94"/>
<dbReference type="InParanoid" id="G4TI94"/>
<dbReference type="OrthoDB" id="340227at2759"/>
<dbReference type="OMA" id="GIMSAVP"/>
<feature type="domain" description="HTH La-type RNA-binding" evidence="4">
    <location>
        <begin position="740"/>
        <end position="831"/>
    </location>
</feature>
<dbReference type="PROSITE" id="PS50961">
    <property type="entry name" value="HTH_LA"/>
    <property type="match status" value="1"/>
</dbReference>
<feature type="compositionally biased region" description="Polar residues" evidence="3">
    <location>
        <begin position="315"/>
        <end position="329"/>
    </location>
</feature>
<dbReference type="Pfam" id="PF05383">
    <property type="entry name" value="La"/>
    <property type="match status" value="1"/>
</dbReference>
<feature type="compositionally biased region" description="Low complexity" evidence="3">
    <location>
        <begin position="181"/>
        <end position="200"/>
    </location>
</feature>
<dbReference type="GO" id="GO:0003723">
    <property type="term" value="F:RNA binding"/>
    <property type="evidence" value="ECO:0007669"/>
    <property type="project" value="UniProtKB-UniRule"/>
</dbReference>
<dbReference type="eggNOG" id="KOG2591">
    <property type="taxonomic scope" value="Eukaryota"/>
</dbReference>
<proteinExistence type="predicted"/>
<feature type="compositionally biased region" description="Polar residues" evidence="3">
    <location>
        <begin position="903"/>
        <end position="919"/>
    </location>
</feature>
<reference evidence="5 6" key="1">
    <citation type="journal article" date="2011" name="PLoS Pathog.">
        <title>Endophytic Life Strategies Decoded by Genome and Transcriptome Analyses of the Mutualistic Root Symbiont Piriformospora indica.</title>
        <authorList>
            <person name="Zuccaro A."/>
            <person name="Lahrmann U."/>
            <person name="Guldener U."/>
            <person name="Langen G."/>
            <person name="Pfiffi S."/>
            <person name="Biedenkopf D."/>
            <person name="Wong P."/>
            <person name="Samans B."/>
            <person name="Grimm C."/>
            <person name="Basiewicz M."/>
            <person name="Murat C."/>
            <person name="Martin F."/>
            <person name="Kogel K.H."/>
        </authorList>
    </citation>
    <scope>NUCLEOTIDE SEQUENCE [LARGE SCALE GENOMIC DNA]</scope>
    <source>
        <strain evidence="5 6">DSM 11827</strain>
    </source>
</reference>
<dbReference type="Gene3D" id="1.10.10.10">
    <property type="entry name" value="Winged helix-like DNA-binding domain superfamily/Winged helix DNA-binding domain"/>
    <property type="match status" value="1"/>
</dbReference>
<feature type="compositionally biased region" description="Basic and acidic residues" evidence="3">
    <location>
        <begin position="626"/>
        <end position="641"/>
    </location>
</feature>
<keyword evidence="1 2" id="KW-0694">RNA-binding</keyword>
<dbReference type="SMART" id="SM00715">
    <property type="entry name" value="LA"/>
    <property type="match status" value="1"/>
</dbReference>
<evidence type="ECO:0000313" key="5">
    <source>
        <dbReference type="EMBL" id="CCA71035.1"/>
    </source>
</evidence>
<feature type="compositionally biased region" description="Polar residues" evidence="3">
    <location>
        <begin position="102"/>
        <end position="133"/>
    </location>
</feature>
<gene>
    <name evidence="5" type="ORF">PIIN_04970</name>
</gene>
<evidence type="ECO:0000256" key="1">
    <source>
        <dbReference type="ARBA" id="ARBA00022884"/>
    </source>
</evidence>
<dbReference type="InterPro" id="IPR036390">
    <property type="entry name" value="WH_DNA-bd_sf"/>
</dbReference>
<dbReference type="GO" id="GO:0005829">
    <property type="term" value="C:cytosol"/>
    <property type="evidence" value="ECO:0007669"/>
    <property type="project" value="TreeGrafter"/>
</dbReference>
<feature type="region of interest" description="Disordered" evidence="3">
    <location>
        <begin position="594"/>
        <end position="689"/>
    </location>
</feature>
<evidence type="ECO:0000256" key="2">
    <source>
        <dbReference type="PROSITE-ProRule" id="PRU00332"/>
    </source>
</evidence>
<evidence type="ECO:0000259" key="4">
    <source>
        <dbReference type="PROSITE" id="PS50961"/>
    </source>
</evidence>
<feature type="compositionally biased region" description="Polar residues" evidence="3">
    <location>
        <begin position="599"/>
        <end position="616"/>
    </location>
</feature>
<sequence length="954" mass="102675">MATVGQPMDDSYAERARKAAAAPKSRNNVKNSASQHVPEPVGVPSSSSSATLDSSPALSAAQTATTSLAPPLSINMSSTFSEQASPVRTSPRNAWSERGSLKTPQKAQATTTLVVPHANSDNLSMKPDTLTSVRTDDGGHIPTKVGQMPSSRAKSDPFVVNYNHVAPTLADAQNWPQVGEASATASSPRHARPSPSSVSPLNIVSGSQTPAHPVSEGEADQSGGDKKKWIAIPAKELQAAVDEVERRRTPSSKGHSPHLNGRGRRIDDAQSSHGARETGSSAALGNTRHDRTSSLGVPSSSSSRRVSPLHLTASLPANSNEPTLNPSVSSLVAPDHAALQTDHSFYAQPSGSGSGNHSSSSVSIRYSPWQTPTFTPYHSATQMYQAHSRGAAKGGNGTQRRQRRRRRPTPREAPPLAGFRANAVVILRAEDHPLLVNLNGGQDVALDLSPRPPLSPKSKPRTRSSWWSLGVSSKHVERWHKRDSSLLSPAQTGHDLASVTAHNFLSSEEISTPSDEETLQGVSSRGAALAVELADAPYVPNGMTPGSGPSGLDIDLAIRTPVSSMQVQPGVDLFVPHMPSPSSVGHRADWVSRGDGSIGASNAQLSHSTVNHSPHPTESRPFYGGGDDRGRGRWRGDDRGPRGRGRGFPSRGRGFRGMGNARPFNPAFSQPQGQSAYPGGHYPSTTLYIPEPPLQPHYYPYPSPVAPPSFTPYPAAPVPTESSSVSVGKPPSPRPLTHLSFHMEDTRFRLLGQIEYYFSHENVAKDVYLRERMDSKGWVPIQVLQSFPRIQSLRVSDDMIRETLQWSQFVEVRQSHVRMAHDEWRHYVLPTASESTVPDAPHWYPQPVYPPYMGGIPPPFYGYPPPPFPYYPPIQPEESYSFSNGIAEHILRRPEEKSGGNGAQESGTSGGNSIHSTPNKVDGEELETSEDDVVFVIGDPSPMVRPSPGPAESK</sequence>
<dbReference type="InterPro" id="IPR006630">
    <property type="entry name" value="La_HTH"/>
</dbReference>
<keyword evidence="6" id="KW-1185">Reference proteome</keyword>
<feature type="compositionally biased region" description="Polar residues" evidence="3">
    <location>
        <begin position="25"/>
        <end position="35"/>
    </location>
</feature>
<comment type="caution">
    <text evidence="5">The sequence shown here is derived from an EMBL/GenBank/DDBJ whole genome shotgun (WGS) entry which is preliminary data.</text>
</comment>
<feature type="region of interest" description="Disordered" evidence="3">
    <location>
        <begin position="894"/>
        <end position="954"/>
    </location>
</feature>
<evidence type="ECO:0000256" key="3">
    <source>
        <dbReference type="SAM" id="MobiDB-lite"/>
    </source>
</evidence>
<feature type="compositionally biased region" description="Low complexity" evidence="3">
    <location>
        <begin position="293"/>
        <end position="309"/>
    </location>
</feature>
<feature type="compositionally biased region" description="Acidic residues" evidence="3">
    <location>
        <begin position="924"/>
        <end position="933"/>
    </location>
</feature>
<dbReference type="InterPro" id="IPR036388">
    <property type="entry name" value="WH-like_DNA-bd_sf"/>
</dbReference>
<feature type="region of interest" description="Disordered" evidence="3">
    <location>
        <begin position="443"/>
        <end position="465"/>
    </location>
</feature>
<evidence type="ECO:0000313" key="6">
    <source>
        <dbReference type="Proteomes" id="UP000007148"/>
    </source>
</evidence>
<dbReference type="Proteomes" id="UP000007148">
    <property type="component" value="Unassembled WGS sequence"/>
</dbReference>
<name>G4TI94_SERID</name>
<feature type="region of interest" description="Disordered" evidence="3">
    <location>
        <begin position="384"/>
        <end position="416"/>
    </location>
</feature>
<dbReference type="PANTHER" id="PTHR22792:SF132">
    <property type="entry name" value="LA-RELATED PROTEIN 1"/>
    <property type="match status" value="1"/>
</dbReference>
<dbReference type="HOGENOM" id="CLU_329327_0_0_1"/>
<feature type="region of interest" description="Disordered" evidence="3">
    <location>
        <begin position="1"/>
        <end position="155"/>
    </location>
</feature>
<dbReference type="SUPFAM" id="SSF46785">
    <property type="entry name" value="Winged helix' DNA-binding domain"/>
    <property type="match status" value="1"/>
</dbReference>
<dbReference type="GO" id="GO:0010494">
    <property type="term" value="C:cytoplasmic stress granule"/>
    <property type="evidence" value="ECO:0007669"/>
    <property type="project" value="TreeGrafter"/>
</dbReference>
<dbReference type="PANTHER" id="PTHR22792">
    <property type="entry name" value="LUPUS LA PROTEIN-RELATED"/>
    <property type="match status" value="1"/>
</dbReference>
<protein>
    <recommendedName>
        <fullName evidence="4">HTH La-type RNA-binding domain-containing protein</fullName>
    </recommendedName>
</protein>
<dbReference type="STRING" id="1109443.G4TI94"/>
<feature type="region of interest" description="Disordered" evidence="3">
    <location>
        <begin position="169"/>
        <end position="329"/>
    </location>
</feature>
<dbReference type="CDD" id="cd07323">
    <property type="entry name" value="LAM"/>
    <property type="match status" value="1"/>
</dbReference>
<feature type="compositionally biased region" description="Polar residues" evidence="3">
    <location>
        <begin position="74"/>
        <end position="93"/>
    </location>
</feature>
<feature type="compositionally biased region" description="Pro residues" evidence="3">
    <location>
        <begin position="943"/>
        <end position="954"/>
    </location>
</feature>
<accession>G4TI94</accession>
<feature type="compositionally biased region" description="Basic and acidic residues" evidence="3">
    <location>
        <begin position="264"/>
        <end position="276"/>
    </location>
</feature>
<dbReference type="GO" id="GO:0045727">
    <property type="term" value="P:positive regulation of translation"/>
    <property type="evidence" value="ECO:0007669"/>
    <property type="project" value="TreeGrafter"/>
</dbReference>
<dbReference type="InterPro" id="IPR045180">
    <property type="entry name" value="La_dom_prot"/>
</dbReference>
<feature type="compositionally biased region" description="Low complexity" evidence="3">
    <location>
        <begin position="45"/>
        <end position="72"/>
    </location>
</feature>
<dbReference type="EMBL" id="CAFZ01000103">
    <property type="protein sequence ID" value="CCA71035.1"/>
    <property type="molecule type" value="Genomic_DNA"/>
</dbReference>
<organism evidence="5 6">
    <name type="scientific">Serendipita indica (strain DSM 11827)</name>
    <name type="common">Root endophyte fungus</name>
    <name type="synonym">Piriformospora indica</name>
    <dbReference type="NCBI Taxonomy" id="1109443"/>
    <lineage>
        <taxon>Eukaryota</taxon>
        <taxon>Fungi</taxon>
        <taxon>Dikarya</taxon>
        <taxon>Basidiomycota</taxon>
        <taxon>Agaricomycotina</taxon>
        <taxon>Agaricomycetes</taxon>
        <taxon>Sebacinales</taxon>
        <taxon>Serendipitaceae</taxon>
        <taxon>Serendipita</taxon>
    </lineage>
</organism>